<organism evidence="1 2">
    <name type="scientific">Chaenocephalus aceratus</name>
    <name type="common">Blackfin icefish</name>
    <name type="synonym">Chaenichthys aceratus</name>
    <dbReference type="NCBI Taxonomy" id="36190"/>
    <lineage>
        <taxon>Eukaryota</taxon>
        <taxon>Metazoa</taxon>
        <taxon>Chordata</taxon>
        <taxon>Craniata</taxon>
        <taxon>Vertebrata</taxon>
        <taxon>Euteleostomi</taxon>
        <taxon>Actinopterygii</taxon>
        <taxon>Neopterygii</taxon>
        <taxon>Teleostei</taxon>
        <taxon>Neoteleostei</taxon>
        <taxon>Acanthomorphata</taxon>
        <taxon>Eupercaria</taxon>
        <taxon>Perciformes</taxon>
        <taxon>Notothenioidei</taxon>
        <taxon>Channichthyidae</taxon>
        <taxon>Chaenocephalus</taxon>
    </lineage>
</organism>
<comment type="caution">
    <text evidence="1">The sequence shown here is derived from an EMBL/GenBank/DDBJ whole genome shotgun (WGS) entry which is preliminary data.</text>
</comment>
<proteinExistence type="predicted"/>
<name>A0ACB9VPC5_CHAAC</name>
<evidence type="ECO:0000313" key="1">
    <source>
        <dbReference type="EMBL" id="KAI4801628.1"/>
    </source>
</evidence>
<dbReference type="EMBL" id="CM043808">
    <property type="protein sequence ID" value="KAI4801628.1"/>
    <property type="molecule type" value="Genomic_DNA"/>
</dbReference>
<accession>A0ACB9VPC5</accession>
<gene>
    <name evidence="1" type="ORF">KUCAC02_019510</name>
</gene>
<keyword evidence="2" id="KW-1185">Reference proteome</keyword>
<dbReference type="Proteomes" id="UP001057452">
    <property type="component" value="Chromosome 24"/>
</dbReference>
<reference evidence="1" key="1">
    <citation type="submission" date="2022-05" db="EMBL/GenBank/DDBJ databases">
        <title>Chromosome-level genome of Chaenocephalus aceratus.</title>
        <authorList>
            <person name="Park H."/>
        </authorList>
    </citation>
    <scope>NUCLEOTIDE SEQUENCE</scope>
    <source>
        <strain evidence="1">KU_202001</strain>
    </source>
</reference>
<sequence>MKGVRCGLQYHLMMRETRAQQPAAETTEEPSPKKRRRTSIWPCSSDSDTDDEEESIEHCLIATKQSQQWTQRGVHYNGGQREREHLSTPAPVPCEGWFSLSGHTVHKKRASVSPHNVNKLVCLSNWLSVKKD</sequence>
<evidence type="ECO:0000313" key="2">
    <source>
        <dbReference type="Proteomes" id="UP001057452"/>
    </source>
</evidence>
<protein>
    <submittedName>
        <fullName evidence="1">Uncharacterized protein</fullName>
    </submittedName>
</protein>